<gene>
    <name evidence="1" type="ORF">AG0111_0g4776</name>
</gene>
<proteinExistence type="predicted"/>
<accession>A0ACB6FQ08</accession>
<organism evidence="1 2">
    <name type="scientific">Alternaria gaisen</name>
    <dbReference type="NCBI Taxonomy" id="167740"/>
    <lineage>
        <taxon>Eukaryota</taxon>
        <taxon>Fungi</taxon>
        <taxon>Dikarya</taxon>
        <taxon>Ascomycota</taxon>
        <taxon>Pezizomycotina</taxon>
        <taxon>Dothideomycetes</taxon>
        <taxon>Pleosporomycetidae</taxon>
        <taxon>Pleosporales</taxon>
        <taxon>Pleosporineae</taxon>
        <taxon>Pleosporaceae</taxon>
        <taxon>Alternaria</taxon>
        <taxon>Alternaria sect. Alternaria</taxon>
    </lineage>
</organism>
<dbReference type="Proteomes" id="UP000293547">
    <property type="component" value="Unassembled WGS sequence"/>
</dbReference>
<sequence>MIYDDFARSFDQLGTTFKSIRVQNFSTTNEKMPYTIGNGTVVEACVLEGDTWTQMTPVGGASPLQEIWQLGIFEQRIHGGVTGHSCPAFDADMANELLINTTISALALNKRFKIVKGTETLSFNAYHFENKLAFFLPYGLSLALAVPILALGFVALYIQNHGVSAISGGFLQLLMTTTGRTSLEVAVTKGSGTLGEYENVSEQLREMEVRFGELIEVKGDDLNETDTLLSGHEGHADMQEVDRSQSDIETASGTQRREQSASVVRRAGFGTVPEVGPFRKKGEL</sequence>
<keyword evidence="2" id="KW-1185">Reference proteome</keyword>
<evidence type="ECO:0000313" key="2">
    <source>
        <dbReference type="Proteomes" id="UP000293547"/>
    </source>
</evidence>
<reference evidence="1 2" key="1">
    <citation type="journal article" date="2019" name="bioRxiv">
        <title>Genomics, evolutionary history and diagnostics of the Alternaria alternata species group including apple and Asian pear pathotypes.</title>
        <authorList>
            <person name="Armitage A.D."/>
            <person name="Cockerton H.M."/>
            <person name="Sreenivasaprasad S."/>
            <person name="Woodhall J.W."/>
            <person name="Lane C.R."/>
            <person name="Harrison R.J."/>
            <person name="Clarkson J.P."/>
        </authorList>
    </citation>
    <scope>NUCLEOTIDE SEQUENCE [LARGE SCALE GENOMIC DNA]</scope>
    <source>
        <strain evidence="1 2">FERA 650</strain>
    </source>
</reference>
<dbReference type="EMBL" id="PDWZ02000004">
    <property type="protein sequence ID" value="KAB2106532.1"/>
    <property type="molecule type" value="Genomic_DNA"/>
</dbReference>
<evidence type="ECO:0000313" key="1">
    <source>
        <dbReference type="EMBL" id="KAB2106532.1"/>
    </source>
</evidence>
<name>A0ACB6FQ08_9PLEO</name>
<protein>
    <submittedName>
        <fullName evidence="1">Uncharacterized protein</fullName>
    </submittedName>
</protein>
<comment type="caution">
    <text evidence="1">The sequence shown here is derived from an EMBL/GenBank/DDBJ whole genome shotgun (WGS) entry which is preliminary data.</text>
</comment>